<accession>A0A1H3DIP6</accession>
<dbReference type="OrthoDB" id="5801030at2"/>
<dbReference type="Gene3D" id="3.40.50.300">
    <property type="entry name" value="P-loop containing nucleotide triphosphate hydrolases"/>
    <property type="match status" value="2"/>
</dbReference>
<dbReference type="AlphaFoldDB" id="A0A1H3DIP6"/>
<evidence type="ECO:0000313" key="3">
    <source>
        <dbReference type="Proteomes" id="UP000198672"/>
    </source>
</evidence>
<dbReference type="Proteomes" id="UP000198672">
    <property type="component" value="Unassembled WGS sequence"/>
</dbReference>
<evidence type="ECO:0000313" key="2">
    <source>
        <dbReference type="EMBL" id="SDX66261.1"/>
    </source>
</evidence>
<dbReference type="SUPFAM" id="SSF52540">
    <property type="entry name" value="P-loop containing nucleoside triphosphate hydrolases"/>
    <property type="match status" value="2"/>
</dbReference>
<keyword evidence="3" id="KW-1185">Reference proteome</keyword>
<feature type="region of interest" description="Disordered" evidence="1">
    <location>
        <begin position="373"/>
        <end position="393"/>
    </location>
</feature>
<proteinExistence type="predicted"/>
<dbReference type="RefSeq" id="WP_091332551.1">
    <property type="nucleotide sequence ID" value="NZ_FNOW01000009.1"/>
</dbReference>
<evidence type="ECO:0000256" key="1">
    <source>
        <dbReference type="SAM" id="MobiDB-lite"/>
    </source>
</evidence>
<name>A0A1H3DIP6_ALLWA</name>
<dbReference type="STRING" id="61595.SAMN05421644_1093"/>
<dbReference type="InterPro" id="IPR027417">
    <property type="entry name" value="P-loop_NTPase"/>
</dbReference>
<sequence>MKKITTLTSLDLTSAHNPFRLVFHIGAGKTGTSSIQQMLKNQREQLKAQGVWYLGEMLEHAPLMKFSWQRRGGQAEFFDASVVTRQAELKDVLNLALIDIRNQGFRMAIWSNEWFFPRSDYAINAFAQLQQSGIGIQILAYVRRHDVWARSAYVQWGLKHKGYLGPIRSFPQWYERWKEKGCFMFGLQPWLERFPNAVLVRNFDCVEDVVVDFYQLLGLNEQQVLSFYHVNTTLAPEELLLRTLFNNQVQEASPSPLFQKALTGVNIDYNQTLDDWLGQLMPTRDALEQVLQETQLDRQAVNALLKQSGQPPLVESELNIPPMTVDPSKMLAVLAQITMWQARQITELKDRVNDLAGKLATTCDTAAPKQQAAVKVSPELQQPDPEKYNAHTKSNEIRQDKIWRGKKLNSVIIHVGMQKTGSTALQQVLYHNLVDPNCFYSHIDENHSVRICSLFSDAPEKFPVNQRLARTSTEIDQLNRETLRQLDEELADNPRKTWLFSGEGIGSLKKPELEKFRHFLADRFENIMIVAYVRPPRSFMQSVFQQQLKGGVDNRFNLETKYPRYRRLFEKFDQVYGCEQVQLWKFDPAAFPYSDVVQDFCRRLNIYIPVTPQKVNESLSKQATQLLYIYRRFGQATPIGREAVRINQRLVDALWNIGTDKLRFAPEWVQPILDAHREDIEWMEARLGSSLEEDMTPSAGDIQRDADLLQVEPETLDALKALIGDNAVSDGIKGDTPEEVARLVGCLYTKIAKQVNQTRK</sequence>
<protein>
    <submittedName>
        <fullName evidence="2">Uncharacterized protein</fullName>
    </submittedName>
</protein>
<dbReference type="EMBL" id="FNOW01000009">
    <property type="protein sequence ID" value="SDX66261.1"/>
    <property type="molecule type" value="Genomic_DNA"/>
</dbReference>
<feature type="compositionally biased region" description="Basic and acidic residues" evidence="1">
    <location>
        <begin position="384"/>
        <end position="393"/>
    </location>
</feature>
<gene>
    <name evidence="2" type="ORF">SAMN05421644_1093</name>
</gene>
<reference evidence="3" key="1">
    <citation type="submission" date="2016-10" db="EMBL/GenBank/DDBJ databases">
        <authorList>
            <person name="Varghese N."/>
            <person name="Submissions S."/>
        </authorList>
    </citation>
    <scope>NUCLEOTIDE SEQUENCE [LARGE SCALE GENOMIC DNA]</scope>
    <source>
        <strain evidence="3">DSM 173</strain>
    </source>
</reference>
<organism evidence="2 3">
    <name type="scientific">Allochromatium warmingii</name>
    <name type="common">Chromatium warmingii</name>
    <dbReference type="NCBI Taxonomy" id="61595"/>
    <lineage>
        <taxon>Bacteria</taxon>
        <taxon>Pseudomonadati</taxon>
        <taxon>Pseudomonadota</taxon>
        <taxon>Gammaproteobacteria</taxon>
        <taxon>Chromatiales</taxon>
        <taxon>Chromatiaceae</taxon>
        <taxon>Allochromatium</taxon>
    </lineage>
</organism>